<dbReference type="EMBL" id="BMGG01000013">
    <property type="protein sequence ID" value="GGC92708.1"/>
    <property type="molecule type" value="Genomic_DNA"/>
</dbReference>
<dbReference type="InterPro" id="IPR013154">
    <property type="entry name" value="ADH-like_N"/>
</dbReference>
<dbReference type="Proteomes" id="UP000637002">
    <property type="component" value="Unassembled WGS sequence"/>
</dbReference>
<evidence type="ECO:0000259" key="1">
    <source>
        <dbReference type="Pfam" id="PF08240"/>
    </source>
</evidence>
<reference evidence="2" key="1">
    <citation type="journal article" date="2014" name="Int. J. Syst. Evol. Microbiol.">
        <title>Complete genome sequence of Corynebacterium casei LMG S-19264T (=DSM 44701T), isolated from a smear-ripened cheese.</title>
        <authorList>
            <consortium name="US DOE Joint Genome Institute (JGI-PGF)"/>
            <person name="Walter F."/>
            <person name="Albersmeier A."/>
            <person name="Kalinowski J."/>
            <person name="Ruckert C."/>
        </authorList>
    </citation>
    <scope>NUCLEOTIDE SEQUENCE</scope>
    <source>
        <strain evidence="2">CGMCC 1.12919</strain>
    </source>
</reference>
<protein>
    <recommendedName>
        <fullName evidence="1">Alcohol dehydrogenase-like N-terminal domain-containing protein</fullName>
    </recommendedName>
</protein>
<dbReference type="InterPro" id="IPR052711">
    <property type="entry name" value="Zinc_ADH-like"/>
</dbReference>
<reference evidence="2" key="2">
    <citation type="submission" date="2020-09" db="EMBL/GenBank/DDBJ databases">
        <authorList>
            <person name="Sun Q."/>
            <person name="Zhou Y."/>
        </authorList>
    </citation>
    <scope>NUCLEOTIDE SEQUENCE</scope>
    <source>
        <strain evidence="2">CGMCC 1.12919</strain>
    </source>
</reference>
<proteinExistence type="predicted"/>
<name>A0A916UXK6_9HYPH</name>
<feature type="domain" description="Alcohol dehydrogenase-like N-terminal" evidence="1">
    <location>
        <begin position="27"/>
        <end position="86"/>
    </location>
</feature>
<dbReference type="InterPro" id="IPR011032">
    <property type="entry name" value="GroES-like_sf"/>
</dbReference>
<keyword evidence="3" id="KW-1185">Reference proteome</keyword>
<dbReference type="Gene3D" id="3.90.180.10">
    <property type="entry name" value="Medium-chain alcohol dehydrogenases, catalytic domain"/>
    <property type="match status" value="1"/>
</dbReference>
<sequence>MMRIWQIEGAYGIDNLRAGETPAPQAGPGQVVVAIKATSLNYRDLITVKGQGGRHPLPLIPFSDGVGEVVAVGEGVSRVKPGTGCVRCSSNPGSTGR</sequence>
<dbReference type="PANTHER" id="PTHR45033">
    <property type="match status" value="1"/>
</dbReference>
<dbReference type="Pfam" id="PF08240">
    <property type="entry name" value="ADH_N"/>
    <property type="match status" value="1"/>
</dbReference>
<organism evidence="2 3">
    <name type="scientific">Chelatococcus reniformis</name>
    <dbReference type="NCBI Taxonomy" id="1494448"/>
    <lineage>
        <taxon>Bacteria</taxon>
        <taxon>Pseudomonadati</taxon>
        <taxon>Pseudomonadota</taxon>
        <taxon>Alphaproteobacteria</taxon>
        <taxon>Hyphomicrobiales</taxon>
        <taxon>Chelatococcaceae</taxon>
        <taxon>Chelatococcus</taxon>
    </lineage>
</organism>
<evidence type="ECO:0000313" key="2">
    <source>
        <dbReference type="EMBL" id="GGC92708.1"/>
    </source>
</evidence>
<comment type="caution">
    <text evidence="2">The sequence shown here is derived from an EMBL/GenBank/DDBJ whole genome shotgun (WGS) entry which is preliminary data.</text>
</comment>
<evidence type="ECO:0000313" key="3">
    <source>
        <dbReference type="Proteomes" id="UP000637002"/>
    </source>
</evidence>
<dbReference type="AlphaFoldDB" id="A0A916UXK6"/>
<gene>
    <name evidence="2" type="ORF">GCM10010994_58170</name>
</gene>
<accession>A0A916UXK6</accession>
<dbReference type="PANTHER" id="PTHR45033:SF2">
    <property type="entry name" value="ZINC-TYPE ALCOHOL DEHYDROGENASE-LIKE PROTEIN C1773.06C"/>
    <property type="match status" value="1"/>
</dbReference>
<dbReference type="SUPFAM" id="SSF50129">
    <property type="entry name" value="GroES-like"/>
    <property type="match status" value="1"/>
</dbReference>